<dbReference type="Pfam" id="PF12697">
    <property type="entry name" value="Abhydrolase_6"/>
    <property type="match status" value="1"/>
</dbReference>
<dbReference type="Gene3D" id="3.40.50.1820">
    <property type="entry name" value="alpha/beta hydrolase"/>
    <property type="match status" value="1"/>
</dbReference>
<dbReference type="SUPFAM" id="SSF53474">
    <property type="entry name" value="alpha/beta-Hydrolases"/>
    <property type="match status" value="1"/>
</dbReference>
<organism evidence="8 9">
    <name type="scientific">Lasiosphaeris hirsuta</name>
    <dbReference type="NCBI Taxonomy" id="260670"/>
    <lineage>
        <taxon>Eukaryota</taxon>
        <taxon>Fungi</taxon>
        <taxon>Dikarya</taxon>
        <taxon>Ascomycota</taxon>
        <taxon>Pezizomycotina</taxon>
        <taxon>Sordariomycetes</taxon>
        <taxon>Sordariomycetidae</taxon>
        <taxon>Sordariales</taxon>
        <taxon>Lasiosphaeriaceae</taxon>
        <taxon>Lasiosphaeris</taxon>
    </lineage>
</organism>
<protein>
    <recommendedName>
        <fullName evidence="7">AB hydrolase-1 domain-containing protein</fullName>
    </recommendedName>
</protein>
<dbReference type="GO" id="GO:0005783">
    <property type="term" value="C:endoplasmic reticulum"/>
    <property type="evidence" value="ECO:0007669"/>
    <property type="project" value="UniProtKB-SubCell"/>
</dbReference>
<gene>
    <name evidence="8" type="ORF">B0H67DRAFT_456991</name>
</gene>
<dbReference type="GO" id="GO:0016020">
    <property type="term" value="C:membrane"/>
    <property type="evidence" value="ECO:0007669"/>
    <property type="project" value="UniProtKB-SubCell"/>
</dbReference>
<comment type="caution">
    <text evidence="8">The sequence shown here is derived from an EMBL/GenBank/DDBJ whole genome shotgun (WGS) entry which is preliminary data.</text>
</comment>
<keyword evidence="9" id="KW-1185">Reference proteome</keyword>
<dbReference type="Proteomes" id="UP001172102">
    <property type="component" value="Unassembled WGS sequence"/>
</dbReference>
<accession>A0AA40A3P4</accession>
<evidence type="ECO:0000256" key="4">
    <source>
        <dbReference type="ARBA" id="ARBA00022824"/>
    </source>
</evidence>
<dbReference type="InterPro" id="IPR052374">
    <property type="entry name" value="SERAC1"/>
</dbReference>
<keyword evidence="4" id="KW-0256">Endoplasmic reticulum</keyword>
<keyword evidence="5" id="KW-0496">Mitochondrion</keyword>
<evidence type="ECO:0000259" key="7">
    <source>
        <dbReference type="Pfam" id="PF12697"/>
    </source>
</evidence>
<evidence type="ECO:0000256" key="3">
    <source>
        <dbReference type="ARBA" id="ARBA00004370"/>
    </source>
</evidence>
<feature type="domain" description="AB hydrolase-1" evidence="7">
    <location>
        <begin position="1"/>
        <end position="229"/>
    </location>
</feature>
<comment type="subcellular location">
    <subcellularLocation>
        <location evidence="2">Endoplasmic reticulum</location>
    </subcellularLocation>
    <subcellularLocation>
        <location evidence="3">Membrane</location>
    </subcellularLocation>
    <subcellularLocation>
        <location evidence="1">Mitochondrion</location>
    </subcellularLocation>
</comment>
<evidence type="ECO:0000256" key="6">
    <source>
        <dbReference type="ARBA" id="ARBA00023136"/>
    </source>
</evidence>
<dbReference type="InterPro" id="IPR029058">
    <property type="entry name" value="AB_hydrolase_fold"/>
</dbReference>
<keyword evidence="6" id="KW-0472">Membrane</keyword>
<evidence type="ECO:0000256" key="2">
    <source>
        <dbReference type="ARBA" id="ARBA00004240"/>
    </source>
</evidence>
<reference evidence="8" key="1">
    <citation type="submission" date="2023-06" db="EMBL/GenBank/DDBJ databases">
        <title>Genome-scale phylogeny and comparative genomics of the fungal order Sordariales.</title>
        <authorList>
            <consortium name="Lawrence Berkeley National Laboratory"/>
            <person name="Hensen N."/>
            <person name="Bonometti L."/>
            <person name="Westerberg I."/>
            <person name="Brannstrom I.O."/>
            <person name="Guillou S."/>
            <person name="Cros-Aarteil S."/>
            <person name="Calhoun S."/>
            <person name="Haridas S."/>
            <person name="Kuo A."/>
            <person name="Mondo S."/>
            <person name="Pangilinan J."/>
            <person name="Riley R."/>
            <person name="Labutti K."/>
            <person name="Andreopoulos B."/>
            <person name="Lipzen A."/>
            <person name="Chen C."/>
            <person name="Yanf M."/>
            <person name="Daum C."/>
            <person name="Ng V."/>
            <person name="Clum A."/>
            <person name="Steindorff A."/>
            <person name="Ohm R."/>
            <person name="Martin F."/>
            <person name="Silar P."/>
            <person name="Natvig D."/>
            <person name="Lalanne C."/>
            <person name="Gautier V."/>
            <person name="Ament-Velasquez S.L."/>
            <person name="Kruys A."/>
            <person name="Hutchinson M.I."/>
            <person name="Powell A.J."/>
            <person name="Barry K."/>
            <person name="Miller A.N."/>
            <person name="Grigoriev I.V."/>
            <person name="Debuchy R."/>
            <person name="Gladieux P."/>
            <person name="Thoren M.H."/>
            <person name="Johannesson H."/>
        </authorList>
    </citation>
    <scope>NUCLEOTIDE SEQUENCE</scope>
    <source>
        <strain evidence="8">SMH4607-1</strain>
    </source>
</reference>
<evidence type="ECO:0000256" key="1">
    <source>
        <dbReference type="ARBA" id="ARBA00004173"/>
    </source>
</evidence>
<proteinExistence type="predicted"/>
<dbReference type="EMBL" id="JAUKUA010000006">
    <property type="protein sequence ID" value="KAK0708683.1"/>
    <property type="molecule type" value="Genomic_DNA"/>
</dbReference>
<name>A0AA40A3P4_9PEZI</name>
<dbReference type="PANTHER" id="PTHR48182:SF2">
    <property type="entry name" value="PROTEIN SERAC1"/>
    <property type="match status" value="1"/>
</dbReference>
<feature type="non-terminal residue" evidence="8">
    <location>
        <position position="251"/>
    </location>
</feature>
<evidence type="ECO:0000313" key="8">
    <source>
        <dbReference type="EMBL" id="KAK0708683.1"/>
    </source>
</evidence>
<dbReference type="PANTHER" id="PTHR48182">
    <property type="entry name" value="PROTEIN SERAC1"/>
    <property type="match status" value="1"/>
</dbReference>
<feature type="non-terminal residue" evidence="8">
    <location>
        <position position="1"/>
    </location>
</feature>
<evidence type="ECO:0000256" key="5">
    <source>
        <dbReference type="ARBA" id="ARBA00023128"/>
    </source>
</evidence>
<evidence type="ECO:0000313" key="9">
    <source>
        <dbReference type="Proteomes" id="UP001172102"/>
    </source>
</evidence>
<dbReference type="InterPro" id="IPR000073">
    <property type="entry name" value="AB_hydrolase_1"/>
</dbReference>
<dbReference type="GO" id="GO:0005739">
    <property type="term" value="C:mitochondrion"/>
    <property type="evidence" value="ECO:0007669"/>
    <property type="project" value="UniProtKB-SubCell"/>
</dbReference>
<sequence length="251" mass="27875">LVLVHGLNGGYLKTWTCTTPESSVVWPVDLLPKLQPRTRVLSFGYSGDIYENDSVAGIRDNARSLLSYLKSRRRSDPDRPITFVAHCLGGLIVKQASYFDAMCFADNEDEYSSIASATNSIMFFGTPHFGANKNDWLSIANAFAPLAEAKTNETPGRPSRLVEMITRSSRDLAEISEDFCQIAPNFVIRTFYETLPWKDTGKTVVAKMDAHMYIDNEVPVLVPADHLGMCQFDDDEDATFQLLCEVVSGAV</sequence>
<dbReference type="AlphaFoldDB" id="A0AA40A3P4"/>